<feature type="region of interest" description="Disordered" evidence="1">
    <location>
        <begin position="231"/>
        <end position="268"/>
    </location>
</feature>
<evidence type="ECO:0000313" key="3">
    <source>
        <dbReference type="Proteomes" id="UP000264820"/>
    </source>
</evidence>
<feature type="compositionally biased region" description="Basic and acidic residues" evidence="1">
    <location>
        <begin position="75"/>
        <end position="92"/>
    </location>
</feature>
<feature type="compositionally biased region" description="Basic and acidic residues" evidence="1">
    <location>
        <begin position="21"/>
        <end position="32"/>
    </location>
</feature>
<dbReference type="InterPro" id="IPR026187">
    <property type="entry name" value="Aven"/>
</dbReference>
<dbReference type="GO" id="GO:0010972">
    <property type="term" value="P:negative regulation of G2/M transition of mitotic cell cycle"/>
    <property type="evidence" value="ECO:0007669"/>
    <property type="project" value="TreeGrafter"/>
</dbReference>
<dbReference type="Ensembl" id="ENSHCOT00000007805.1">
    <property type="protein sequence ID" value="ENSHCOP00000019805.1"/>
    <property type="gene ID" value="ENSHCOG00000005382.1"/>
</dbReference>
<dbReference type="PANTHER" id="PTHR16524">
    <property type="entry name" value="CELL DEATH REGULATOR AVEN"/>
    <property type="match status" value="1"/>
</dbReference>
<feature type="compositionally biased region" description="Acidic residues" evidence="1">
    <location>
        <begin position="255"/>
        <end position="268"/>
    </location>
</feature>
<dbReference type="GeneTree" id="ENSGT00390000003299"/>
<feature type="region of interest" description="Disordered" evidence="1">
    <location>
        <begin position="1"/>
        <end position="100"/>
    </location>
</feature>
<sequence length="268" mass="30375">MEGKPNRGRGGGWKRGGRGGNDGDKFGGDRRGRGGHHRGRAKKDHHRGRGRGGDAHDQVEGDSQEEGQSAVFSRRKLESNWDRYEDSEKQETTDNLPTQRGTDYHVLLGSAGDCFTQFRFAEEKDWEKDTFSSSQISTMIVDLPALAKRLEQVPLHQRLYLEAELIQVASEMARKSIQHHDLFPLENRTRCAGLMTLENGDSFLCRGENKAFTDVFFQTSDCDAVTEVPREEKIEEAKENQISPPESNSVRQEMTEEDLEDWLDSMIS</sequence>
<dbReference type="AlphaFoldDB" id="A0A3Q3DT23"/>
<evidence type="ECO:0000313" key="2">
    <source>
        <dbReference type="Ensembl" id="ENSHCOP00000019805.1"/>
    </source>
</evidence>
<accession>A0A3Q3DT23</accession>
<protein>
    <submittedName>
        <fullName evidence="2">Apoptosis, caspase activation inhibitor</fullName>
    </submittedName>
</protein>
<reference evidence="2" key="2">
    <citation type="submission" date="2025-09" db="UniProtKB">
        <authorList>
            <consortium name="Ensembl"/>
        </authorList>
    </citation>
    <scope>IDENTIFICATION</scope>
</reference>
<organism evidence="2 3">
    <name type="scientific">Hippocampus comes</name>
    <name type="common">Tiger tail seahorse</name>
    <dbReference type="NCBI Taxonomy" id="109280"/>
    <lineage>
        <taxon>Eukaryota</taxon>
        <taxon>Metazoa</taxon>
        <taxon>Chordata</taxon>
        <taxon>Craniata</taxon>
        <taxon>Vertebrata</taxon>
        <taxon>Euteleostomi</taxon>
        <taxon>Actinopterygii</taxon>
        <taxon>Neopterygii</taxon>
        <taxon>Teleostei</taxon>
        <taxon>Neoteleostei</taxon>
        <taxon>Acanthomorphata</taxon>
        <taxon>Syngnathiaria</taxon>
        <taxon>Syngnathiformes</taxon>
        <taxon>Syngnathoidei</taxon>
        <taxon>Syngnathidae</taxon>
        <taxon>Hippocampus</taxon>
    </lineage>
</organism>
<dbReference type="STRING" id="109280.ENSHCOP00000019805"/>
<keyword evidence="3" id="KW-1185">Reference proteome</keyword>
<feature type="compositionally biased region" description="Gly residues" evidence="1">
    <location>
        <begin position="8"/>
        <end position="20"/>
    </location>
</feature>
<proteinExistence type="predicted"/>
<dbReference type="Proteomes" id="UP000264820">
    <property type="component" value="Unplaced"/>
</dbReference>
<name>A0A3Q3DT23_HIPCM</name>
<evidence type="ECO:0000256" key="1">
    <source>
        <dbReference type="SAM" id="MobiDB-lite"/>
    </source>
</evidence>
<feature type="compositionally biased region" description="Basic residues" evidence="1">
    <location>
        <begin position="33"/>
        <end position="50"/>
    </location>
</feature>
<feature type="compositionally biased region" description="Polar residues" evidence="1">
    <location>
        <begin position="240"/>
        <end position="252"/>
    </location>
</feature>
<dbReference type="OMA" id="SSAXNSA"/>
<dbReference type="PANTHER" id="PTHR16524:SF2">
    <property type="entry name" value="CELL DEATH REGULATOR AVEN"/>
    <property type="match status" value="1"/>
</dbReference>
<reference evidence="2" key="1">
    <citation type="submission" date="2025-08" db="UniProtKB">
        <authorList>
            <consortium name="Ensembl"/>
        </authorList>
    </citation>
    <scope>IDENTIFICATION</scope>
</reference>